<dbReference type="Proteomes" id="UP001304125">
    <property type="component" value="Chromosome"/>
</dbReference>
<dbReference type="GO" id="GO:0022857">
    <property type="term" value="F:transmembrane transporter activity"/>
    <property type="evidence" value="ECO:0007669"/>
    <property type="project" value="InterPro"/>
</dbReference>
<dbReference type="RefSeq" id="WP_313500070.1">
    <property type="nucleotide sequence ID" value="NZ_CP134879.1"/>
</dbReference>
<dbReference type="SUPFAM" id="SSF53850">
    <property type="entry name" value="Periplasmic binding protein-like II"/>
    <property type="match status" value="2"/>
</dbReference>
<proteinExistence type="predicted"/>
<name>A0AA96J7J5_9MICO</name>
<evidence type="ECO:0000259" key="2">
    <source>
        <dbReference type="Pfam" id="PF04069"/>
    </source>
</evidence>
<feature type="domain" description="ABC-type glycine betaine transport system substrate-binding" evidence="2">
    <location>
        <begin position="136"/>
        <end position="331"/>
    </location>
</feature>
<dbReference type="Gene3D" id="3.40.190.120">
    <property type="entry name" value="Osmoprotection protein (prox), domain 2"/>
    <property type="match status" value="2"/>
</dbReference>
<dbReference type="Gene3D" id="3.40.190.10">
    <property type="entry name" value="Periplasmic binding protein-like II"/>
    <property type="match status" value="2"/>
</dbReference>
<dbReference type="InterPro" id="IPR007210">
    <property type="entry name" value="ABC_Gly_betaine_transp_sub-bd"/>
</dbReference>
<feature type="chain" id="PRO_5041696495" evidence="1">
    <location>
        <begin position="20"/>
        <end position="332"/>
    </location>
</feature>
<organism evidence="3 4">
    <name type="scientific">Demequina capsici</name>
    <dbReference type="NCBI Taxonomy" id="3075620"/>
    <lineage>
        <taxon>Bacteria</taxon>
        <taxon>Bacillati</taxon>
        <taxon>Actinomycetota</taxon>
        <taxon>Actinomycetes</taxon>
        <taxon>Micrococcales</taxon>
        <taxon>Demequinaceae</taxon>
        <taxon>Demequina</taxon>
    </lineage>
</organism>
<dbReference type="AlphaFoldDB" id="A0AA96J7J5"/>
<evidence type="ECO:0000313" key="3">
    <source>
        <dbReference type="EMBL" id="WNM25257.1"/>
    </source>
</evidence>
<keyword evidence="4" id="KW-1185">Reference proteome</keyword>
<evidence type="ECO:0000256" key="1">
    <source>
        <dbReference type="SAM" id="SignalP"/>
    </source>
</evidence>
<feature type="domain" description="ABC-type glycine betaine transport system substrate-binding" evidence="2">
    <location>
        <begin position="55"/>
        <end position="123"/>
    </location>
</feature>
<keyword evidence="1" id="KW-0732">Signal</keyword>
<dbReference type="GO" id="GO:0043190">
    <property type="term" value="C:ATP-binding cassette (ABC) transporter complex"/>
    <property type="evidence" value="ECO:0007669"/>
    <property type="project" value="InterPro"/>
</dbReference>
<feature type="signal peptide" evidence="1">
    <location>
        <begin position="1"/>
        <end position="19"/>
    </location>
</feature>
<accession>A0AA96J7J5</accession>
<dbReference type="Pfam" id="PF04069">
    <property type="entry name" value="OpuAC"/>
    <property type="match status" value="2"/>
</dbReference>
<protein>
    <submittedName>
        <fullName evidence="3">Glycine betaine ABC transporter substrate-binding protein</fullName>
    </submittedName>
</protein>
<dbReference type="EMBL" id="CP134879">
    <property type="protein sequence ID" value="WNM25257.1"/>
    <property type="molecule type" value="Genomic_DNA"/>
</dbReference>
<reference evidence="3 4" key="1">
    <citation type="submission" date="2023-09" db="EMBL/GenBank/DDBJ databases">
        <title>Demequina sp. a novel bacteria isolated from Capsicum annuum.</title>
        <authorList>
            <person name="Humaira Z."/>
            <person name="Lee J."/>
            <person name="Cho D."/>
        </authorList>
    </citation>
    <scope>NUCLEOTIDE SEQUENCE [LARGE SCALE GENOMIC DNA]</scope>
    <source>
        <strain evidence="3 4">OYTSA14</strain>
    </source>
</reference>
<dbReference type="PROSITE" id="PS51257">
    <property type="entry name" value="PROKAR_LIPOPROTEIN"/>
    <property type="match status" value="1"/>
</dbReference>
<gene>
    <name evidence="3" type="ORF">RN606_03660</name>
</gene>
<sequence>MHTRSGLLAAVAISAVALAGCTTYQEPSASDSMSAGTTESASMQAQACTPVAGDTLVVLADDMNLQLSDNVVPAVNADSATDPVMAALDVVSAALDTPTLIQLNKSVDVERQTSADVAAQFVSDNGLTAPQSGTGDLVVGTANFSENITLGEIYAAVLRDAGYTVEVRTIGSRETYMPALQSGEIDIVPEYAATATEYLNKAINGADAATIASGDIDTTMAAVAPLAEQSGIVFGTASAAQDQNAFATTQGFVDAYGVTTLSELAATCGPIILGGPAECPERAFCQVGLEDTYGIKIDSFLSLDAGGPLTKTAITDGDVALGLVFSSDGALG</sequence>
<evidence type="ECO:0000313" key="4">
    <source>
        <dbReference type="Proteomes" id="UP001304125"/>
    </source>
</evidence>